<reference evidence="1 2" key="1">
    <citation type="submission" date="2007-03" db="EMBL/GenBank/DDBJ databases">
        <title>Complete sequence of Desulfotomaculum reducens MI-1.</title>
        <authorList>
            <consortium name="US DOE Joint Genome Institute"/>
            <person name="Copeland A."/>
            <person name="Lucas S."/>
            <person name="Lapidus A."/>
            <person name="Barry K."/>
            <person name="Detter J.C."/>
            <person name="Glavina del Rio T."/>
            <person name="Hammon N."/>
            <person name="Israni S."/>
            <person name="Dalin E."/>
            <person name="Tice H."/>
            <person name="Pitluck S."/>
            <person name="Sims D."/>
            <person name="Brettin T."/>
            <person name="Bruce D."/>
            <person name="Han C."/>
            <person name="Tapia R."/>
            <person name="Schmutz J."/>
            <person name="Larimer F."/>
            <person name="Land M."/>
            <person name="Hauser L."/>
            <person name="Kyrpides N."/>
            <person name="Kim E."/>
            <person name="Tebo B.M."/>
            <person name="Richardson P."/>
        </authorList>
    </citation>
    <scope>NUCLEOTIDE SEQUENCE [LARGE SCALE GENOMIC DNA]</scope>
    <source>
        <strain evidence="1 2">MI-1</strain>
    </source>
</reference>
<accession>A4J2M2</accession>
<dbReference type="EMBL" id="CP000612">
    <property type="protein sequence ID" value="ABO49325.1"/>
    <property type="molecule type" value="Genomic_DNA"/>
</dbReference>
<sequence>MMGLNKEFIKKYNNMGVILSPRSCTREQVEKHAAEIKNLGGTVLFDPQFYEPRTSHEKLLGYPYWEEISFETSEFTISDQKELCKKVIDYQVNILKVKEVILPGRYSNVLSESWLEMQASFADYSSELSLGLPVYSTLAIGSDIVGESEMFDRIIDELVSFPVDGVYVVLRSPGDKFLVNDETYLYNVLDGLLSLCLAGKRIIVGYANQQSLIYSAAGISGIASGNFRNVRSFNPEIFDIQDEDTHITRATWYYDANTLSEFRPQQLSLAYRRGLSKHFGPSCDYCKQLLKSPNPALVPWKEPSAFRHYLYELRRQWLEIDKVEPGNRIQFVKDMLYAASHRLEYLEENGFRPGQRAFSKYFDPTIGAVEAFEIDRSEDIRMLRK</sequence>
<dbReference type="Proteomes" id="UP000001556">
    <property type="component" value="Chromosome"/>
</dbReference>
<dbReference type="eggNOG" id="ENOG502ZATP">
    <property type="taxonomic scope" value="Bacteria"/>
</dbReference>
<name>A4J2M2_DESRM</name>
<gene>
    <name evidence="1" type="ordered locus">Dred_0787</name>
</gene>
<evidence type="ECO:0000313" key="1">
    <source>
        <dbReference type="EMBL" id="ABO49325.1"/>
    </source>
</evidence>
<keyword evidence="2" id="KW-1185">Reference proteome</keyword>
<dbReference type="OrthoDB" id="2991334at2"/>
<organism evidence="1 2">
    <name type="scientific">Desulforamulus reducens (strain ATCC BAA-1160 / DSM 100696 / MI-1)</name>
    <name type="common">Desulfotomaculum reducens</name>
    <dbReference type="NCBI Taxonomy" id="349161"/>
    <lineage>
        <taxon>Bacteria</taxon>
        <taxon>Bacillati</taxon>
        <taxon>Bacillota</taxon>
        <taxon>Clostridia</taxon>
        <taxon>Eubacteriales</taxon>
        <taxon>Peptococcaceae</taxon>
        <taxon>Desulforamulus</taxon>
    </lineage>
</organism>
<protein>
    <submittedName>
        <fullName evidence="1">Uncharacterized protein</fullName>
    </submittedName>
</protein>
<evidence type="ECO:0000313" key="2">
    <source>
        <dbReference type="Proteomes" id="UP000001556"/>
    </source>
</evidence>
<dbReference type="AlphaFoldDB" id="A4J2M2"/>
<dbReference type="HOGENOM" id="CLU_692062_0_0_9"/>
<dbReference type="KEGG" id="drm:Dred_0787"/>
<proteinExistence type="predicted"/>
<dbReference type="STRING" id="349161.Dred_0787"/>
<dbReference type="RefSeq" id="WP_011877160.1">
    <property type="nucleotide sequence ID" value="NC_009253.1"/>
</dbReference>